<sequence length="593" mass="66030">MTGALVYHNSKTISGTQNSSTWTPTLTKGEYIWHCRAEDAVGLVVVGFDQMLTIVEPEVILLSPHDKDGVLDKTNDTIAFTFYIRYYDSPATCTLYINGIASGTVSGVNNSVQTTIYANHSLAAGKHTWNITCTAGTQTKTSETRTFSLIFTPDMSDEPLVPNVVAVSCAEYNSSYNNQVIALEKDMFDDNQTNNHACIRITGQNVTLDCNGHKVIYNGTNTAITRHGTYVQGSNNTKIINCWFEKFTYGITYDNSSSGYLRNNTLLNNTNFGAYFYKSDKGYIYKQNATDNLRGVVLSNSNDNTITNNTITQTENGLVSTDNNNWGIQVYNSNITNIYYNNITNQTNKTNGWGVVIHGVSENPIVRYNTITNTSRGGIWNDLNSNGFFEYNTISLSKYFGIYGRRTNQSYIKYNDISDIGSYGILAWWQANNNTIEGNTITNSGRSIMTGNFGSENKIINNTITNSTVWCGVLVYYNTANNQIYGNNIAGNTSWEICTYRNTTNDVIKNNSVCGRYGILAWHLINNVTIKNNNINGSCFADRNSTNYWGVGVQIGSGTNNSIIKDNNISDFVRGITEYNYANYQGYNNTIRN</sequence>
<dbReference type="InterPro" id="IPR007742">
    <property type="entry name" value="NosD_dom"/>
</dbReference>
<dbReference type="InterPro" id="IPR012334">
    <property type="entry name" value="Pectin_lyas_fold"/>
</dbReference>
<dbReference type="InterPro" id="IPR006626">
    <property type="entry name" value="PbH1"/>
</dbReference>
<reference evidence="4" key="1">
    <citation type="submission" date="2017-09" db="EMBL/GenBank/DDBJ databases">
        <title>Depth-based differentiation of microbial function through sediment-hosted aquifers and enrichment of novel symbionts in the deep terrestrial subsurface.</title>
        <authorList>
            <person name="Probst A.J."/>
            <person name="Ladd B."/>
            <person name="Jarett J.K."/>
            <person name="Geller-Mcgrath D.E."/>
            <person name="Sieber C.M.K."/>
            <person name="Emerson J.B."/>
            <person name="Anantharaman K."/>
            <person name="Thomas B.C."/>
            <person name="Malmstrom R."/>
            <person name="Stieglmeier M."/>
            <person name="Klingl A."/>
            <person name="Woyke T."/>
            <person name="Ryan C.M."/>
            <person name="Banfield J.F."/>
        </authorList>
    </citation>
    <scope>NUCLEOTIDE SEQUENCE [LARGE SCALE GENOMIC DNA]</scope>
</reference>
<evidence type="ECO:0000259" key="1">
    <source>
        <dbReference type="Pfam" id="PF05048"/>
    </source>
</evidence>
<protein>
    <recommendedName>
        <fullName evidence="5">Right handed beta helix domain-containing protein</fullName>
    </recommendedName>
</protein>
<dbReference type="Proteomes" id="UP000231232">
    <property type="component" value="Unassembled WGS sequence"/>
</dbReference>
<accession>A0A2H9RCH6</accession>
<proteinExistence type="predicted"/>
<dbReference type="Pfam" id="PF13229">
    <property type="entry name" value="Beta_helix"/>
    <property type="match status" value="1"/>
</dbReference>
<dbReference type="SUPFAM" id="SSF51126">
    <property type="entry name" value="Pectin lyase-like"/>
    <property type="match status" value="2"/>
</dbReference>
<organism evidence="3 4">
    <name type="scientific">Huberarchaeum crystalense</name>
    <dbReference type="NCBI Taxonomy" id="2014257"/>
    <lineage>
        <taxon>Archaea</taxon>
        <taxon>Candidatus Huberarchaeota</taxon>
        <taxon>Candidatus Huberarchaeia</taxon>
        <taxon>Candidatus Huberarchaeales</taxon>
        <taxon>Candidatus Huberarchaeaceae</taxon>
        <taxon>Candidatus Huberarchaeum</taxon>
    </lineage>
</organism>
<dbReference type="Gene3D" id="2.160.20.10">
    <property type="entry name" value="Single-stranded right-handed beta-helix, Pectin lyase-like"/>
    <property type="match status" value="2"/>
</dbReference>
<name>A0A2H9RCH6_HUBC1</name>
<dbReference type="InterPro" id="IPR039448">
    <property type="entry name" value="Beta_helix"/>
</dbReference>
<dbReference type="SMART" id="SM00710">
    <property type="entry name" value="PbH1"/>
    <property type="match status" value="9"/>
</dbReference>
<dbReference type="AlphaFoldDB" id="A0A2H9RCH6"/>
<feature type="non-terminal residue" evidence="3">
    <location>
        <position position="593"/>
    </location>
</feature>
<evidence type="ECO:0000313" key="3">
    <source>
        <dbReference type="EMBL" id="PJC01062.1"/>
    </source>
</evidence>
<feature type="domain" description="Periplasmic copper-binding protein NosD beta helix" evidence="1">
    <location>
        <begin position="178"/>
        <end position="353"/>
    </location>
</feature>
<gene>
    <name evidence="3" type="ORF">CO072_02445</name>
</gene>
<comment type="caution">
    <text evidence="3">The sequence shown here is derived from an EMBL/GenBank/DDBJ whole genome shotgun (WGS) entry which is preliminary data.</text>
</comment>
<evidence type="ECO:0000313" key="4">
    <source>
        <dbReference type="Proteomes" id="UP000231232"/>
    </source>
</evidence>
<dbReference type="EMBL" id="PFSX01000070">
    <property type="protein sequence ID" value="PJC01062.1"/>
    <property type="molecule type" value="Genomic_DNA"/>
</dbReference>
<dbReference type="InterPro" id="IPR011050">
    <property type="entry name" value="Pectin_lyase_fold/virulence"/>
</dbReference>
<evidence type="ECO:0000259" key="2">
    <source>
        <dbReference type="Pfam" id="PF13229"/>
    </source>
</evidence>
<feature type="domain" description="Right handed beta helix" evidence="2">
    <location>
        <begin position="401"/>
        <end position="569"/>
    </location>
</feature>
<evidence type="ECO:0008006" key="5">
    <source>
        <dbReference type="Google" id="ProtNLM"/>
    </source>
</evidence>
<dbReference type="Pfam" id="PF05048">
    <property type="entry name" value="NosD"/>
    <property type="match status" value="1"/>
</dbReference>